<evidence type="ECO:0000313" key="1">
    <source>
        <dbReference type="EMBL" id="AFS53189.1"/>
    </source>
</evidence>
<accession>J9Z9L0</accession>
<name>J9Z9L0_LEPFM</name>
<dbReference type="EMBL" id="CP002919">
    <property type="protein sequence ID" value="AFS53189.1"/>
    <property type="molecule type" value="Genomic_DNA"/>
</dbReference>
<gene>
    <name evidence="1" type="ordered locus">LFML04_0957</name>
</gene>
<sequence>MSGTKGFCTLEKAVLVLVLILCASRKQTWTAHGLEGSLNDRTC</sequence>
<organism evidence="1 2">
    <name type="scientific">Leptospirillum ferriphilum (strain ML-04)</name>
    <dbReference type="NCBI Taxonomy" id="1048260"/>
    <lineage>
        <taxon>Bacteria</taxon>
        <taxon>Pseudomonadati</taxon>
        <taxon>Nitrospirota</taxon>
        <taxon>Nitrospiria</taxon>
        <taxon>Nitrospirales</taxon>
        <taxon>Nitrospiraceae</taxon>
        <taxon>Leptospirillum</taxon>
    </lineage>
</organism>
<dbReference type="HOGENOM" id="CLU_3235497_0_0_0"/>
<dbReference type="PATRIC" id="fig|1048260.3.peg.1044"/>
<dbReference type="STRING" id="1048260.LFML04_0957"/>
<proteinExistence type="predicted"/>
<evidence type="ECO:0000313" key="2">
    <source>
        <dbReference type="Proteomes" id="UP000006177"/>
    </source>
</evidence>
<dbReference type="KEGG" id="lfi:LFML04_0957"/>
<dbReference type="AlphaFoldDB" id="J9Z9L0"/>
<reference evidence="1 2" key="1">
    <citation type="journal article" date="2011" name="J. Microbiol.">
        <title>Complete genome of Leptospirillum ferriphilum ML-04 provides insight into its physiology and environmental adaptation.</title>
        <authorList>
            <person name="Mi S."/>
            <person name="Song J."/>
            <person name="Lin J."/>
            <person name="Che Y."/>
            <person name="Zheng H."/>
            <person name="Lin J."/>
        </authorList>
    </citation>
    <scope>NUCLEOTIDE SEQUENCE [LARGE SCALE GENOMIC DNA]</scope>
    <source>
        <strain evidence="1 2">ML-04</strain>
    </source>
</reference>
<dbReference type="Proteomes" id="UP000006177">
    <property type="component" value="Chromosome"/>
</dbReference>
<protein>
    <submittedName>
        <fullName evidence="1">Uncharacterized protein</fullName>
    </submittedName>
</protein>